<keyword evidence="4" id="KW-1185">Reference proteome</keyword>
<evidence type="ECO:0000313" key="5">
    <source>
        <dbReference type="Proteomes" id="UP000738402"/>
    </source>
</evidence>
<organism evidence="2 5">
    <name type="scientific">Ogataea haglerorum</name>
    <dbReference type="NCBI Taxonomy" id="1937702"/>
    <lineage>
        <taxon>Eukaryota</taxon>
        <taxon>Fungi</taxon>
        <taxon>Dikarya</taxon>
        <taxon>Ascomycota</taxon>
        <taxon>Saccharomycotina</taxon>
        <taxon>Pichiomycetes</taxon>
        <taxon>Pichiales</taxon>
        <taxon>Pichiaceae</taxon>
        <taxon>Ogataea</taxon>
    </lineage>
</organism>
<accession>A0AAN6D582</accession>
<evidence type="ECO:0000313" key="2">
    <source>
        <dbReference type="EMBL" id="KAG7726251.1"/>
    </source>
</evidence>
<dbReference type="Proteomes" id="UP000697297">
    <property type="component" value="Unassembled WGS sequence"/>
</dbReference>
<sequence>MSFTEEEIDNLSVRDAVAELIDSSRNERLGLPAGIRVPLLVSSAALVGGLSGMVFGYREAGLRFLASNSHRLPTNRNGWFMYHKRKGYYCFAQSFVLGAKTAGKIGLFTAVMFGTEALLDEVRQLKDFGNTMAATTLTGFFYAWALGMKPVQAKNYIRKGGKYGLLLGVAQDALIFSRGGYVWYINGVLGLEPKKLHERID</sequence>
<protein>
    <submittedName>
        <fullName evidence="2">Uncharacterized protein</fullName>
    </submittedName>
</protein>
<keyword evidence="1" id="KW-1133">Transmembrane helix</keyword>
<dbReference type="AlphaFoldDB" id="A0AAN6D582"/>
<evidence type="ECO:0000256" key="1">
    <source>
        <dbReference type="SAM" id="Phobius"/>
    </source>
</evidence>
<feature type="transmembrane region" description="Helical" evidence="1">
    <location>
        <begin position="88"/>
        <end position="113"/>
    </location>
</feature>
<feature type="transmembrane region" description="Helical" evidence="1">
    <location>
        <begin position="133"/>
        <end position="151"/>
    </location>
</feature>
<keyword evidence="1" id="KW-0472">Membrane</keyword>
<dbReference type="Proteomes" id="UP000738402">
    <property type="component" value="Unassembled WGS sequence"/>
</dbReference>
<proteinExistence type="predicted"/>
<gene>
    <name evidence="2" type="ORF">KL933_003693</name>
    <name evidence="3" type="ORF">KL946_003995</name>
</gene>
<keyword evidence="1" id="KW-0812">Transmembrane</keyword>
<reference evidence="2 4" key="1">
    <citation type="journal article" date="2021" name="G3 (Bethesda)">
        <title>Genomic diversity, chromosomal rearrangements, and interspecies hybridization in the ogataea polymorpha species complex.</title>
        <authorList>
            <person name="Hanson S.J."/>
            <person name="Cinneide E.O."/>
            <person name="Salzberg L.I."/>
            <person name="Wolfe K.H."/>
            <person name="McGowan J."/>
            <person name="Fitzpatrick D.A."/>
            <person name="Matlin K."/>
        </authorList>
    </citation>
    <scope>NUCLEOTIDE SEQUENCE</scope>
    <source>
        <strain evidence="3">81-436-3</strain>
        <strain evidence="2">83-405-1</strain>
    </source>
</reference>
<evidence type="ECO:0000313" key="3">
    <source>
        <dbReference type="EMBL" id="KAG7763179.1"/>
    </source>
</evidence>
<evidence type="ECO:0000313" key="4">
    <source>
        <dbReference type="Proteomes" id="UP000697297"/>
    </source>
</evidence>
<dbReference type="PANTHER" id="PTHR37852:SF1">
    <property type="entry name" value="HIG1 DOMAIN-CONTAINING PROTEIN"/>
    <property type="match status" value="1"/>
</dbReference>
<feature type="transmembrane region" description="Helical" evidence="1">
    <location>
        <begin position="35"/>
        <end position="57"/>
    </location>
</feature>
<comment type="caution">
    <text evidence="2">The sequence shown here is derived from an EMBL/GenBank/DDBJ whole genome shotgun (WGS) entry which is preliminary data.</text>
</comment>
<dbReference type="PANTHER" id="PTHR37852">
    <property type="entry name" value="YALI0B21208P"/>
    <property type="match status" value="1"/>
</dbReference>
<name>A0AAN6D582_9ASCO</name>
<dbReference type="EMBL" id="JAHLUN010000011">
    <property type="protein sequence ID" value="KAG7763179.1"/>
    <property type="molecule type" value="Genomic_DNA"/>
</dbReference>
<dbReference type="EMBL" id="JAHLUH010000010">
    <property type="protein sequence ID" value="KAG7726251.1"/>
    <property type="molecule type" value="Genomic_DNA"/>
</dbReference>